<reference evidence="1" key="1">
    <citation type="journal article" date="2017" name="MBio">
        <title>Type VI secretion-mediated competition in the bee gut microbiome.</title>
        <authorList>
            <person name="Steele M.I."/>
            <person name="Kwong W.K."/>
            <person name="Powell J.E."/>
            <person name="Whiteley M."/>
            <person name="Moran N.A."/>
        </authorList>
    </citation>
    <scope>NUCLEOTIDE SEQUENCE [LARGE SCALE GENOMIC DNA]</scope>
    <source>
        <strain evidence="1">WkB273</strain>
    </source>
</reference>
<gene>
    <name evidence="1" type="ORF">BHC54_06565</name>
</gene>
<comment type="caution">
    <text evidence="1">The sequence shown here is derived from an EMBL/GenBank/DDBJ whole genome shotgun (WGS) entry which is preliminary data.</text>
</comment>
<protein>
    <submittedName>
        <fullName evidence="1">Uncharacterized protein</fullName>
    </submittedName>
</protein>
<sequence>MHDDFTIVVFENKLFFSLELSKLKNIRTNDLLFISDIDSAEKKWNINGDTYLTFSYTITKGKNEDQVETVLKDPDKPCGQLLKL</sequence>
<dbReference type="EMBL" id="MEIL01000029">
    <property type="protein sequence ID" value="PIT38213.1"/>
    <property type="molecule type" value="Genomic_DNA"/>
</dbReference>
<dbReference type="Proteomes" id="UP000230202">
    <property type="component" value="Unassembled WGS sequence"/>
</dbReference>
<proteinExistence type="predicted"/>
<keyword evidence="2" id="KW-1185">Reference proteome</keyword>
<organism evidence="1 2">
    <name type="scientific">Snodgrassella alvi</name>
    <dbReference type="NCBI Taxonomy" id="1196083"/>
    <lineage>
        <taxon>Bacteria</taxon>
        <taxon>Pseudomonadati</taxon>
        <taxon>Pseudomonadota</taxon>
        <taxon>Betaproteobacteria</taxon>
        <taxon>Neisseriales</taxon>
        <taxon>Neisseriaceae</taxon>
        <taxon>Snodgrassella</taxon>
    </lineage>
</organism>
<evidence type="ECO:0000313" key="1">
    <source>
        <dbReference type="EMBL" id="PIT38213.1"/>
    </source>
</evidence>
<dbReference type="AlphaFoldDB" id="A0A2N9X4W0"/>
<accession>A0A2N9X4W0</accession>
<evidence type="ECO:0000313" key="2">
    <source>
        <dbReference type="Proteomes" id="UP000230202"/>
    </source>
</evidence>
<name>A0A2N9X4W0_9NEIS</name>